<reference evidence="7 8" key="1">
    <citation type="submission" date="2021-12" db="EMBL/GenBank/DDBJ databases">
        <title>Discovery of the Pendulisporaceae a myxobacterial family with distinct sporulation behavior and unique specialized metabolism.</title>
        <authorList>
            <person name="Garcia R."/>
            <person name="Popoff A."/>
            <person name="Bader C.D."/>
            <person name="Loehr J."/>
            <person name="Walesch S."/>
            <person name="Walt C."/>
            <person name="Boldt J."/>
            <person name="Bunk B."/>
            <person name="Haeckl F.J.F.P.J."/>
            <person name="Gunesch A.P."/>
            <person name="Birkelbach J."/>
            <person name="Nuebel U."/>
            <person name="Pietschmann T."/>
            <person name="Bach T."/>
            <person name="Mueller R."/>
        </authorList>
    </citation>
    <scope>NUCLEOTIDE SEQUENCE [LARGE SCALE GENOMIC DNA]</scope>
    <source>
        <strain evidence="7 8">MSr11954</strain>
    </source>
</reference>
<dbReference type="Gene3D" id="1.25.40.10">
    <property type="entry name" value="Tetratricopeptide repeat domain"/>
    <property type="match status" value="2"/>
</dbReference>
<dbReference type="PANTHER" id="PTHR43289:SF34">
    <property type="entry name" value="SERINE_THREONINE-PROTEIN KINASE YBDM-RELATED"/>
    <property type="match status" value="1"/>
</dbReference>
<dbReference type="PROSITE" id="PS00108">
    <property type="entry name" value="PROTEIN_KINASE_ST"/>
    <property type="match status" value="1"/>
</dbReference>
<keyword evidence="1" id="KW-0808">Transferase</keyword>
<evidence type="ECO:0000256" key="3">
    <source>
        <dbReference type="ARBA" id="ARBA00022777"/>
    </source>
</evidence>
<dbReference type="SUPFAM" id="SSF48452">
    <property type="entry name" value="TPR-like"/>
    <property type="match status" value="2"/>
</dbReference>
<dbReference type="InterPro" id="IPR027383">
    <property type="entry name" value="Znf_put"/>
</dbReference>
<dbReference type="InterPro" id="IPR041916">
    <property type="entry name" value="Anti_sigma_zinc_sf"/>
</dbReference>
<evidence type="ECO:0000256" key="1">
    <source>
        <dbReference type="ARBA" id="ARBA00022679"/>
    </source>
</evidence>
<dbReference type="Pfam" id="PF13424">
    <property type="entry name" value="TPR_12"/>
    <property type="match status" value="2"/>
</dbReference>
<name>A0ABZ2M1L3_9BACT</name>
<evidence type="ECO:0000313" key="7">
    <source>
        <dbReference type="EMBL" id="WXB15886.1"/>
    </source>
</evidence>
<dbReference type="InterPro" id="IPR000719">
    <property type="entry name" value="Prot_kinase_dom"/>
</dbReference>
<proteinExistence type="predicted"/>
<evidence type="ECO:0000256" key="2">
    <source>
        <dbReference type="ARBA" id="ARBA00022741"/>
    </source>
</evidence>
<dbReference type="InterPro" id="IPR017441">
    <property type="entry name" value="Protein_kinase_ATP_BS"/>
</dbReference>
<feature type="domain" description="Protein kinase" evidence="6">
    <location>
        <begin position="71"/>
        <end position="324"/>
    </location>
</feature>
<dbReference type="CDD" id="cd14014">
    <property type="entry name" value="STKc_PknB_like"/>
    <property type="match status" value="1"/>
</dbReference>
<keyword evidence="4 5" id="KW-0067">ATP-binding</keyword>
<dbReference type="Pfam" id="PF00069">
    <property type="entry name" value="Pkinase"/>
    <property type="match status" value="1"/>
</dbReference>
<dbReference type="Gene3D" id="1.10.510.10">
    <property type="entry name" value="Transferase(Phosphotransferase) domain 1"/>
    <property type="match status" value="1"/>
</dbReference>
<dbReference type="PANTHER" id="PTHR43289">
    <property type="entry name" value="MITOGEN-ACTIVATED PROTEIN KINASE KINASE KINASE 20-RELATED"/>
    <property type="match status" value="1"/>
</dbReference>
<feature type="binding site" evidence="5">
    <location>
        <position position="100"/>
    </location>
    <ligand>
        <name>ATP</name>
        <dbReference type="ChEBI" id="CHEBI:30616"/>
    </ligand>
</feature>
<protein>
    <submittedName>
        <fullName evidence="7">Tetratricopeptide repeat protein</fullName>
    </submittedName>
</protein>
<accession>A0ABZ2M1L3</accession>
<keyword evidence="8" id="KW-1185">Reference proteome</keyword>
<sequence>MPSCDSNTIAAFIEGALSAEEEARFEAHVDTCPECRALLGMLGRSAVALRDGQPDPEASPPIRIGERVGRYVILDWLGEGGMGVVYAAHDPELDRTIALKFLRPGLLDTRSAGGERLLGEARAMAKVAHPNVVNVFDAGVHGERIFVVMERVDGSTLREWLAAAPRAPRDVLHMFVEAGRGVAAAHAAGLVHRDFKPDNVLVGADGRVRVTDFGLALARAANVERLGPTDDARGPGTPAYMAPEHGDPDRIDARTDQFSFCVALYEALHGAPPFPRKAAPEKYARTPDPPRGVPRRVARAIVRGLRANKEERHPSMTALLDELAPPRWPLRVVLALGILVLAIAGGASFAMHRLAARPAVCPSAEPKLAGVWDGPSRERVHKAFLATGQPYAEDTWKKTERILDTYVSRWTAMNVEACEATQIRAEQSPQLMDLRIDCLAGELREMKALISVYADADAKTLQESVKSARALRSVDACSDVRSLVTKLAPPSDPAQRARIDEVLERVGQAAALESAAKYVRAAEVAQAAATDAATLGYPPALAEALRRRANIAWRRGDDAAAVLDLFSTIEAAEMGRDDLLKARALTTLVYVLGDRQQRYADAERIAQLARGAIERSGGHGELEARLLEGLAAIHQGQGRYDEARKLGVEALALWEKANGPDDLEVAISLNNLSLALRRLGDLSGTLAKREQALGILQRVLGRGHPTTATIQGNVAVALTDMHRLDTAWAMAEESRDLLAQTLGPDHVQVAYIEDTLAAIRLEQDRCAEALPHAQRATDIIERTRGPKSPTLAEVLNTVGRIERCLGRVERAIELHRRALSIWEPASTESGGYATTLHAMGEDWLAAKRPSSALAPLERALQLRSGPDRLQEDLADTRFTLARALDGARREPDRARSLADAALDFYAATPGCERDRDTVAMFLRTLR</sequence>
<dbReference type="InterPro" id="IPR019734">
    <property type="entry name" value="TPR_rpt"/>
</dbReference>
<organism evidence="7 8">
    <name type="scientific">Pendulispora albinea</name>
    <dbReference type="NCBI Taxonomy" id="2741071"/>
    <lineage>
        <taxon>Bacteria</taxon>
        <taxon>Pseudomonadati</taxon>
        <taxon>Myxococcota</taxon>
        <taxon>Myxococcia</taxon>
        <taxon>Myxococcales</taxon>
        <taxon>Sorangiineae</taxon>
        <taxon>Pendulisporaceae</taxon>
        <taxon>Pendulispora</taxon>
    </lineage>
</organism>
<dbReference type="InterPro" id="IPR011009">
    <property type="entry name" value="Kinase-like_dom_sf"/>
</dbReference>
<dbReference type="Proteomes" id="UP001370348">
    <property type="component" value="Chromosome"/>
</dbReference>
<dbReference type="InterPro" id="IPR011990">
    <property type="entry name" value="TPR-like_helical_dom_sf"/>
</dbReference>
<dbReference type="EMBL" id="CP089984">
    <property type="protein sequence ID" value="WXB15886.1"/>
    <property type="molecule type" value="Genomic_DNA"/>
</dbReference>
<gene>
    <name evidence="7" type="ORF">LZC94_01150</name>
</gene>
<dbReference type="Pfam" id="PF13374">
    <property type="entry name" value="TPR_10"/>
    <property type="match status" value="1"/>
</dbReference>
<dbReference type="PROSITE" id="PS50011">
    <property type="entry name" value="PROTEIN_KINASE_DOM"/>
    <property type="match status" value="1"/>
</dbReference>
<evidence type="ECO:0000256" key="5">
    <source>
        <dbReference type="PROSITE-ProRule" id="PRU10141"/>
    </source>
</evidence>
<evidence type="ECO:0000256" key="4">
    <source>
        <dbReference type="ARBA" id="ARBA00022840"/>
    </source>
</evidence>
<dbReference type="SMART" id="SM00028">
    <property type="entry name" value="TPR"/>
    <property type="match status" value="5"/>
</dbReference>
<keyword evidence="2 5" id="KW-0547">Nucleotide-binding</keyword>
<dbReference type="PROSITE" id="PS00107">
    <property type="entry name" value="PROTEIN_KINASE_ATP"/>
    <property type="match status" value="1"/>
</dbReference>
<keyword evidence="3" id="KW-0418">Kinase</keyword>
<evidence type="ECO:0000313" key="8">
    <source>
        <dbReference type="Proteomes" id="UP001370348"/>
    </source>
</evidence>
<dbReference type="Gene3D" id="3.30.200.20">
    <property type="entry name" value="Phosphorylase Kinase, domain 1"/>
    <property type="match status" value="1"/>
</dbReference>
<dbReference type="Pfam" id="PF13490">
    <property type="entry name" value="zf-HC2"/>
    <property type="match status" value="1"/>
</dbReference>
<dbReference type="Gene3D" id="1.10.10.1320">
    <property type="entry name" value="Anti-sigma factor, zinc-finger domain"/>
    <property type="match status" value="1"/>
</dbReference>
<evidence type="ECO:0000259" key="6">
    <source>
        <dbReference type="PROSITE" id="PS50011"/>
    </source>
</evidence>
<dbReference type="RefSeq" id="WP_394825520.1">
    <property type="nucleotide sequence ID" value="NZ_CP089984.1"/>
</dbReference>
<dbReference type="SUPFAM" id="SSF56112">
    <property type="entry name" value="Protein kinase-like (PK-like)"/>
    <property type="match status" value="1"/>
</dbReference>
<dbReference type="InterPro" id="IPR008271">
    <property type="entry name" value="Ser/Thr_kinase_AS"/>
</dbReference>